<feature type="compositionally biased region" description="Polar residues" evidence="1">
    <location>
        <begin position="351"/>
        <end position="363"/>
    </location>
</feature>
<gene>
    <name evidence="2" type="ORF">M501DRAFT_932853</name>
</gene>
<sequence>MTYDIPHPTFDATSPRSHPYAPSLSSSASSSSSSVFSVVDSSSQVSASSASSAVSSVNCNWDGADQLWALNRPQFQNPKLQQAQQTVVSGSSWGLPPLRNADVNVPVPQELRQNPRRCSTSSNSRAPPQLVRQSERKINFVDSLVDSATQMVEVIWPLSMPACRNEGRVLPLRTFIQETLRRSRTSYSTLQVALYYLILIKGHVPKHDFTMEQPEDQHSLRALQCGRRMFLAALILASKYLQDRNYSARAWSKISGLKVCEINTNELAFLRAVDWKLHITDPIFERWQEVVLNYSPAAHPPSPGACPTSPASSDWKTIVPCLTPELDTIAINPRPTVRKVSLRTNIPETTFTNDFTSSPTTRLPSYLEPRTENIPPTPSLVRMGPLPTPILTPQSTVFGTPAVGTAAFGPRRPSMCTAIAQAQNACMARTALDPWNPIQKQNGLEAYHFCGRRPSLALSSTSLSSSPESMVSDNSSRSSRASSISSVSSAAWAPAASQPRLARVATCRNARLPCVAPVKEKEIIDLTNEPLTAEPMSSPDFSSFTLDDSDATPVPAALHSAEEAKTRKRGRSSTDLSLQSEVRALLNNPDWHPASNGVLTDRNVAETFTLTSQGRTSSTRFAAKALQSPSERCAGAENRKPVQRGPGRKRACCASETDVPVKMGPGMWEAIL</sequence>
<dbReference type="Gene3D" id="1.10.472.10">
    <property type="entry name" value="Cyclin-like"/>
    <property type="match status" value="1"/>
</dbReference>
<dbReference type="PANTHER" id="PTHR15615">
    <property type="match status" value="1"/>
</dbReference>
<dbReference type="GO" id="GO:0005634">
    <property type="term" value="C:nucleus"/>
    <property type="evidence" value="ECO:0007669"/>
    <property type="project" value="TreeGrafter"/>
</dbReference>
<feature type="compositionally biased region" description="Polar residues" evidence="1">
    <location>
        <begin position="116"/>
        <end position="126"/>
    </location>
</feature>
<keyword evidence="3" id="KW-1185">Reference proteome</keyword>
<protein>
    <recommendedName>
        <fullName evidence="4">Cyclin</fullName>
    </recommendedName>
</protein>
<dbReference type="InterPro" id="IPR013922">
    <property type="entry name" value="Cyclin_PHO80-like"/>
</dbReference>
<accession>A0A9P4SBT3</accession>
<evidence type="ECO:0000313" key="3">
    <source>
        <dbReference type="Proteomes" id="UP000799429"/>
    </source>
</evidence>
<evidence type="ECO:0008006" key="4">
    <source>
        <dbReference type="Google" id="ProtNLM"/>
    </source>
</evidence>
<feature type="region of interest" description="Disordered" evidence="1">
    <location>
        <begin position="104"/>
        <end position="129"/>
    </location>
</feature>
<dbReference type="CDD" id="cd20557">
    <property type="entry name" value="CYCLIN_ScPCL1-like"/>
    <property type="match status" value="1"/>
</dbReference>
<dbReference type="PANTHER" id="PTHR15615:SF36">
    <property type="entry name" value="PHO85 CYCLIN-5"/>
    <property type="match status" value="1"/>
</dbReference>
<dbReference type="GO" id="GO:0016538">
    <property type="term" value="F:cyclin-dependent protein serine/threonine kinase regulator activity"/>
    <property type="evidence" value="ECO:0007669"/>
    <property type="project" value="TreeGrafter"/>
</dbReference>
<dbReference type="GO" id="GO:0019901">
    <property type="term" value="F:protein kinase binding"/>
    <property type="evidence" value="ECO:0007669"/>
    <property type="project" value="InterPro"/>
</dbReference>
<comment type="caution">
    <text evidence="2">The sequence shown here is derived from an EMBL/GenBank/DDBJ whole genome shotgun (WGS) entry which is preliminary data.</text>
</comment>
<dbReference type="OrthoDB" id="286814at2759"/>
<dbReference type="GO" id="GO:0000307">
    <property type="term" value="C:cyclin-dependent protein kinase holoenzyme complex"/>
    <property type="evidence" value="ECO:0007669"/>
    <property type="project" value="TreeGrafter"/>
</dbReference>
<evidence type="ECO:0000313" key="2">
    <source>
        <dbReference type="EMBL" id="KAF2839768.1"/>
    </source>
</evidence>
<evidence type="ECO:0000256" key="1">
    <source>
        <dbReference type="SAM" id="MobiDB-lite"/>
    </source>
</evidence>
<feature type="region of interest" description="Disordered" evidence="1">
    <location>
        <begin position="351"/>
        <end position="382"/>
    </location>
</feature>
<dbReference type="Pfam" id="PF08613">
    <property type="entry name" value="Cyclin"/>
    <property type="match status" value="1"/>
</dbReference>
<reference evidence="2" key="1">
    <citation type="journal article" date="2020" name="Stud. Mycol.">
        <title>101 Dothideomycetes genomes: a test case for predicting lifestyles and emergence of pathogens.</title>
        <authorList>
            <person name="Haridas S."/>
            <person name="Albert R."/>
            <person name="Binder M."/>
            <person name="Bloem J."/>
            <person name="Labutti K."/>
            <person name="Salamov A."/>
            <person name="Andreopoulos B."/>
            <person name="Baker S."/>
            <person name="Barry K."/>
            <person name="Bills G."/>
            <person name="Bluhm B."/>
            <person name="Cannon C."/>
            <person name="Castanera R."/>
            <person name="Culley D."/>
            <person name="Daum C."/>
            <person name="Ezra D."/>
            <person name="Gonzalez J."/>
            <person name="Henrissat B."/>
            <person name="Kuo A."/>
            <person name="Liang C."/>
            <person name="Lipzen A."/>
            <person name="Lutzoni F."/>
            <person name="Magnuson J."/>
            <person name="Mondo S."/>
            <person name="Nolan M."/>
            <person name="Ohm R."/>
            <person name="Pangilinan J."/>
            <person name="Park H.-J."/>
            <person name="Ramirez L."/>
            <person name="Alfaro M."/>
            <person name="Sun H."/>
            <person name="Tritt A."/>
            <person name="Yoshinaga Y."/>
            <person name="Zwiers L.-H."/>
            <person name="Turgeon B."/>
            <person name="Goodwin S."/>
            <person name="Spatafora J."/>
            <person name="Crous P."/>
            <person name="Grigoriev I."/>
        </authorList>
    </citation>
    <scope>NUCLEOTIDE SEQUENCE</scope>
    <source>
        <strain evidence="2">CBS 101060</strain>
    </source>
</reference>
<feature type="region of interest" description="Disordered" evidence="1">
    <location>
        <begin position="1"/>
        <end position="29"/>
    </location>
</feature>
<proteinExistence type="predicted"/>
<dbReference type="AlphaFoldDB" id="A0A9P4SBT3"/>
<feature type="region of interest" description="Disordered" evidence="1">
    <location>
        <begin position="459"/>
        <end position="480"/>
    </location>
</feature>
<organism evidence="2 3">
    <name type="scientific">Patellaria atrata CBS 101060</name>
    <dbReference type="NCBI Taxonomy" id="1346257"/>
    <lineage>
        <taxon>Eukaryota</taxon>
        <taxon>Fungi</taxon>
        <taxon>Dikarya</taxon>
        <taxon>Ascomycota</taxon>
        <taxon>Pezizomycotina</taxon>
        <taxon>Dothideomycetes</taxon>
        <taxon>Dothideomycetes incertae sedis</taxon>
        <taxon>Patellariales</taxon>
        <taxon>Patellariaceae</taxon>
        <taxon>Patellaria</taxon>
    </lineage>
</organism>
<name>A0A9P4SBT3_9PEZI</name>
<dbReference type="EMBL" id="MU006094">
    <property type="protein sequence ID" value="KAF2839768.1"/>
    <property type="molecule type" value="Genomic_DNA"/>
</dbReference>
<dbReference type="Proteomes" id="UP000799429">
    <property type="component" value="Unassembled WGS sequence"/>
</dbReference>